<accession>A0A5B7D4I3</accession>
<protein>
    <submittedName>
        <fullName evidence="1">Uncharacterized protein</fullName>
    </submittedName>
</protein>
<proteinExistence type="predicted"/>
<reference evidence="1 2" key="1">
    <citation type="submission" date="2019-05" db="EMBL/GenBank/DDBJ databases">
        <title>Another draft genome of Portunus trituberculatus and its Hox gene families provides insights of decapod evolution.</title>
        <authorList>
            <person name="Jeong J.-H."/>
            <person name="Song I."/>
            <person name="Kim S."/>
            <person name="Choi T."/>
            <person name="Kim D."/>
            <person name="Ryu S."/>
            <person name="Kim W."/>
        </authorList>
    </citation>
    <scope>NUCLEOTIDE SEQUENCE [LARGE SCALE GENOMIC DNA]</scope>
    <source>
        <tissue evidence="1">Muscle</tissue>
    </source>
</reference>
<organism evidence="1 2">
    <name type="scientific">Portunus trituberculatus</name>
    <name type="common">Swimming crab</name>
    <name type="synonym">Neptunus trituberculatus</name>
    <dbReference type="NCBI Taxonomy" id="210409"/>
    <lineage>
        <taxon>Eukaryota</taxon>
        <taxon>Metazoa</taxon>
        <taxon>Ecdysozoa</taxon>
        <taxon>Arthropoda</taxon>
        <taxon>Crustacea</taxon>
        <taxon>Multicrustacea</taxon>
        <taxon>Malacostraca</taxon>
        <taxon>Eumalacostraca</taxon>
        <taxon>Eucarida</taxon>
        <taxon>Decapoda</taxon>
        <taxon>Pleocyemata</taxon>
        <taxon>Brachyura</taxon>
        <taxon>Eubrachyura</taxon>
        <taxon>Portunoidea</taxon>
        <taxon>Portunidae</taxon>
        <taxon>Portuninae</taxon>
        <taxon>Portunus</taxon>
    </lineage>
</organism>
<name>A0A5B7D4I3_PORTR</name>
<keyword evidence="2" id="KW-1185">Reference proteome</keyword>
<evidence type="ECO:0000313" key="1">
    <source>
        <dbReference type="EMBL" id="MPC15874.1"/>
    </source>
</evidence>
<evidence type="ECO:0000313" key="2">
    <source>
        <dbReference type="Proteomes" id="UP000324222"/>
    </source>
</evidence>
<dbReference type="Proteomes" id="UP000324222">
    <property type="component" value="Unassembled WGS sequence"/>
</dbReference>
<comment type="caution">
    <text evidence="1">The sequence shown here is derived from an EMBL/GenBank/DDBJ whole genome shotgun (WGS) entry which is preliminary data.</text>
</comment>
<dbReference type="EMBL" id="VSRR010000460">
    <property type="protein sequence ID" value="MPC15874.1"/>
    <property type="molecule type" value="Genomic_DNA"/>
</dbReference>
<dbReference type="AlphaFoldDB" id="A0A5B7D4I3"/>
<gene>
    <name evidence="1" type="ORF">E2C01_008677</name>
</gene>
<sequence length="96" mass="10395">MHRAGVARRGARPGLPRLLGDWRGKSHGTLLKAPHYCGMDLNTGKTVIAASKAGCVRRPGEGGGQDERCVNECKCIAEGEIIVFLEKMLQIKCSVY</sequence>